<keyword evidence="4" id="KW-0812">Transmembrane</keyword>
<organism evidence="6 8">
    <name type="scientific">Nonlabens ulvanivorans</name>
    <name type="common">Persicivirga ulvanivorans</name>
    <dbReference type="NCBI Taxonomy" id="906888"/>
    <lineage>
        <taxon>Bacteria</taxon>
        <taxon>Pseudomonadati</taxon>
        <taxon>Bacteroidota</taxon>
        <taxon>Flavobacteriia</taxon>
        <taxon>Flavobacteriales</taxon>
        <taxon>Flavobacteriaceae</taxon>
        <taxon>Nonlabens</taxon>
    </lineage>
</organism>
<feature type="transmembrane region" description="Helical" evidence="4">
    <location>
        <begin position="6"/>
        <end position="24"/>
    </location>
</feature>
<dbReference type="Gene3D" id="3.90.550.10">
    <property type="entry name" value="Spore Coat Polysaccharide Biosynthesis Protein SpsA, Chain A"/>
    <property type="match status" value="1"/>
</dbReference>
<evidence type="ECO:0000313" key="7">
    <source>
        <dbReference type="EMBL" id="PRX13161.1"/>
    </source>
</evidence>
<dbReference type="Pfam" id="PF00535">
    <property type="entry name" value="Glycos_transf_2"/>
    <property type="match status" value="1"/>
</dbReference>
<keyword evidence="4" id="KW-1133">Transmembrane helix</keyword>
<comment type="similarity">
    <text evidence="1">Belongs to the glycosyltransferase 2 family.</text>
</comment>
<evidence type="ECO:0000256" key="3">
    <source>
        <dbReference type="ARBA" id="ARBA00022679"/>
    </source>
</evidence>
<feature type="transmembrane region" description="Helical" evidence="4">
    <location>
        <begin position="337"/>
        <end position="358"/>
    </location>
</feature>
<feature type="transmembrane region" description="Helical" evidence="4">
    <location>
        <begin position="281"/>
        <end position="301"/>
    </location>
</feature>
<dbReference type="EMBL" id="PVNA01000004">
    <property type="protein sequence ID" value="PRX13161.1"/>
    <property type="molecule type" value="Genomic_DNA"/>
</dbReference>
<evidence type="ECO:0000256" key="1">
    <source>
        <dbReference type="ARBA" id="ARBA00006739"/>
    </source>
</evidence>
<keyword evidence="2" id="KW-0328">Glycosyltransferase</keyword>
<feature type="domain" description="Glycosyltransferase 2-like" evidence="5">
    <location>
        <begin position="43"/>
        <end position="159"/>
    </location>
</feature>
<feature type="transmembrane region" description="Helical" evidence="4">
    <location>
        <begin position="307"/>
        <end position="325"/>
    </location>
</feature>
<dbReference type="OrthoDB" id="9800276at2"/>
<evidence type="ECO:0000313" key="9">
    <source>
        <dbReference type="Proteomes" id="UP000239997"/>
    </source>
</evidence>
<dbReference type="SUPFAM" id="SSF53448">
    <property type="entry name" value="Nucleotide-diphospho-sugar transferases"/>
    <property type="match status" value="1"/>
</dbReference>
<sequence>MEIGIAFIVLAGFVLVNIIYYFFLARVGFYKSSLNNTSQDAVSVIVCSKNEQENLKTLVPLLLQQTHPNFEIILINDASIDDTLEVIEHFQDLDARVKKVDVVNNESFWGNKKYALTLGIKKAINENLIFIDADCKPASNNWLKAMASGFTNHKSIVLGYGGYEKKKYSILNALIRYETGITAIQYMSYALHGNPYMGVGRNLAYTSKQFYDVSGFIDHMKVLGGDDDLFVNQAATKDNTSVIIEPDAFTVSTPKNTWTKWWTQKRRHINTASYYKGKHKFLLGLYFFSQIGFFIASIVGFIFGINWLYILGLVILRYTIVWLVVGKGLSRFRESDIIPFIPFLEILLVFTQLGLFFTNAGKPPKRWK</sequence>
<dbReference type="Proteomes" id="UP000239997">
    <property type="component" value="Unassembled WGS sequence"/>
</dbReference>
<dbReference type="RefSeq" id="WP_036580228.1">
    <property type="nucleotide sequence ID" value="NZ_JPJI01000023.1"/>
</dbReference>
<evidence type="ECO:0000313" key="6">
    <source>
        <dbReference type="EMBL" id="KEZ94172.1"/>
    </source>
</evidence>
<evidence type="ECO:0000259" key="5">
    <source>
        <dbReference type="Pfam" id="PF00535"/>
    </source>
</evidence>
<dbReference type="EMBL" id="JPJI01000023">
    <property type="protein sequence ID" value="KEZ94172.1"/>
    <property type="molecule type" value="Genomic_DNA"/>
</dbReference>
<evidence type="ECO:0000313" key="8">
    <source>
        <dbReference type="Proteomes" id="UP000028531"/>
    </source>
</evidence>
<accession>A0A084JYY8</accession>
<dbReference type="AlphaFoldDB" id="A0A084JYY8"/>
<dbReference type="PANTHER" id="PTHR43630">
    <property type="entry name" value="POLY-BETA-1,6-N-ACETYL-D-GLUCOSAMINE SYNTHASE"/>
    <property type="match status" value="1"/>
</dbReference>
<dbReference type="Proteomes" id="UP000028531">
    <property type="component" value="Unassembled WGS sequence"/>
</dbReference>
<reference evidence="6 8" key="1">
    <citation type="submission" date="2014-07" db="EMBL/GenBank/DDBJ databases">
        <title>Draft genome sequence of Nonlabens ulvanivorans, an ulvan degrading bacterium.</title>
        <authorList>
            <person name="Kopel M."/>
            <person name="Helbert W."/>
            <person name="Henrissat B."/>
            <person name="Doniger T."/>
            <person name="Banin E."/>
        </authorList>
    </citation>
    <scope>NUCLEOTIDE SEQUENCE [LARGE SCALE GENOMIC DNA]</scope>
    <source>
        <strain evidence="6 8">PLR</strain>
    </source>
</reference>
<evidence type="ECO:0000256" key="4">
    <source>
        <dbReference type="SAM" id="Phobius"/>
    </source>
</evidence>
<protein>
    <submittedName>
        <fullName evidence="7">Cellulose synthase/poly-beta-1,6-N-acetylglucosamine synthase-like glycosyltransferase</fullName>
    </submittedName>
    <submittedName>
        <fullName evidence="6">Glycosyl transferase family 2</fullName>
    </submittedName>
</protein>
<keyword evidence="4" id="KW-0472">Membrane</keyword>
<dbReference type="GO" id="GO:0016757">
    <property type="term" value="F:glycosyltransferase activity"/>
    <property type="evidence" value="ECO:0007669"/>
    <property type="project" value="UniProtKB-KW"/>
</dbReference>
<keyword evidence="9" id="KW-1185">Reference proteome</keyword>
<reference evidence="7 9" key="2">
    <citation type="submission" date="2018-03" db="EMBL/GenBank/DDBJ databases">
        <title>Genomic Encyclopedia of Archaeal and Bacterial Type Strains, Phase II (KMG-II): from individual species to whole genera.</title>
        <authorList>
            <person name="Goeker M."/>
        </authorList>
    </citation>
    <scope>NUCLEOTIDE SEQUENCE [LARGE SCALE GENOMIC DNA]</scope>
    <source>
        <strain evidence="7 9">DSM 22727</strain>
    </source>
</reference>
<evidence type="ECO:0000256" key="2">
    <source>
        <dbReference type="ARBA" id="ARBA00022676"/>
    </source>
</evidence>
<gene>
    <name evidence="6" type="ORF">IL45_03210</name>
    <name evidence="7" type="ORF">LY02_02222</name>
</gene>
<comment type="caution">
    <text evidence="6">The sequence shown here is derived from an EMBL/GenBank/DDBJ whole genome shotgun (WGS) entry which is preliminary data.</text>
</comment>
<proteinExistence type="inferred from homology"/>
<dbReference type="InterPro" id="IPR001173">
    <property type="entry name" value="Glyco_trans_2-like"/>
</dbReference>
<name>A0A084JYY8_NONUL</name>
<keyword evidence="3 6" id="KW-0808">Transferase</keyword>
<dbReference type="InterPro" id="IPR029044">
    <property type="entry name" value="Nucleotide-diphossugar_trans"/>
</dbReference>
<dbReference type="PANTHER" id="PTHR43630:SF1">
    <property type="entry name" value="POLY-BETA-1,6-N-ACETYL-D-GLUCOSAMINE SYNTHASE"/>
    <property type="match status" value="1"/>
</dbReference>